<evidence type="ECO:0000313" key="2">
    <source>
        <dbReference type="EMBL" id="MXQ55853.1"/>
    </source>
</evidence>
<reference evidence="2 3" key="1">
    <citation type="submission" date="2019-12" db="EMBL/GenBank/DDBJ databases">
        <title>Whole-genome analyses of novel actinobacteria.</title>
        <authorList>
            <person name="Sahin N."/>
            <person name="Saygin H."/>
        </authorList>
    </citation>
    <scope>NUCLEOTIDE SEQUENCE [LARGE SCALE GENOMIC DNA]</scope>
    <source>
        <strain evidence="2 3">KC615</strain>
    </source>
</reference>
<gene>
    <name evidence="2" type="ORF">GSM42_19420</name>
</gene>
<dbReference type="InterPro" id="IPR002477">
    <property type="entry name" value="Peptidoglycan-bd-like"/>
</dbReference>
<sequence>MFGPKTESVVKSLQKVKRLVVDGIVGSKNWSNIFNL</sequence>
<dbReference type="Gene3D" id="1.10.101.10">
    <property type="entry name" value="PGBD-like superfamily/PGBD"/>
    <property type="match status" value="1"/>
</dbReference>
<keyword evidence="3" id="KW-1185">Reference proteome</keyword>
<dbReference type="AlphaFoldDB" id="A0A6I4VYB5"/>
<name>A0A6I4VYB5_9BACL</name>
<proteinExistence type="predicted"/>
<dbReference type="InterPro" id="IPR036366">
    <property type="entry name" value="PGBDSf"/>
</dbReference>
<dbReference type="Proteomes" id="UP000430692">
    <property type="component" value="Unassembled WGS sequence"/>
</dbReference>
<dbReference type="InterPro" id="IPR036365">
    <property type="entry name" value="PGBD-like_sf"/>
</dbReference>
<dbReference type="Pfam" id="PF01471">
    <property type="entry name" value="PG_binding_1"/>
    <property type="match status" value="1"/>
</dbReference>
<feature type="domain" description="Peptidoglycan binding-like" evidence="1">
    <location>
        <begin position="2"/>
        <end position="28"/>
    </location>
</feature>
<evidence type="ECO:0000313" key="3">
    <source>
        <dbReference type="Proteomes" id="UP000430692"/>
    </source>
</evidence>
<evidence type="ECO:0000259" key="1">
    <source>
        <dbReference type="Pfam" id="PF01471"/>
    </source>
</evidence>
<dbReference type="EMBL" id="WUUL01000020">
    <property type="protein sequence ID" value="MXQ55853.1"/>
    <property type="molecule type" value="Genomic_DNA"/>
</dbReference>
<dbReference type="RefSeq" id="WP_160803210.1">
    <property type="nucleotide sequence ID" value="NZ_WUUL01000020.1"/>
</dbReference>
<dbReference type="SUPFAM" id="SSF47090">
    <property type="entry name" value="PGBD-like"/>
    <property type="match status" value="1"/>
</dbReference>
<comment type="caution">
    <text evidence="2">The sequence shown here is derived from an EMBL/GenBank/DDBJ whole genome shotgun (WGS) entry which is preliminary data.</text>
</comment>
<organism evidence="2 3">
    <name type="scientific">Shimazuella alba</name>
    <dbReference type="NCBI Taxonomy" id="2690964"/>
    <lineage>
        <taxon>Bacteria</taxon>
        <taxon>Bacillati</taxon>
        <taxon>Bacillota</taxon>
        <taxon>Bacilli</taxon>
        <taxon>Bacillales</taxon>
        <taxon>Thermoactinomycetaceae</taxon>
        <taxon>Shimazuella</taxon>
    </lineage>
</organism>
<protein>
    <recommendedName>
        <fullName evidence="1">Peptidoglycan binding-like domain-containing protein</fullName>
    </recommendedName>
</protein>
<accession>A0A6I4VYB5</accession>